<dbReference type="CDD" id="cd03230">
    <property type="entry name" value="ABC_DR_subfamily_A"/>
    <property type="match status" value="1"/>
</dbReference>
<dbReference type="GO" id="GO:0005524">
    <property type="term" value="F:ATP binding"/>
    <property type="evidence" value="ECO:0007669"/>
    <property type="project" value="UniProtKB-KW"/>
</dbReference>
<proteinExistence type="predicted"/>
<dbReference type="RefSeq" id="WP_139716191.1">
    <property type="nucleotide sequence ID" value="NZ_CP040871.1"/>
</dbReference>
<accession>A0A5B7ZQT9</accession>
<dbReference type="PANTHER" id="PTHR42711:SF17">
    <property type="entry name" value="ABC TRANSPORTER ATP-BINDING PROTEIN"/>
    <property type="match status" value="1"/>
</dbReference>
<organism evidence="5 6">
    <name type="scientific">Thermomonas aquatica</name>
    <dbReference type="NCBI Taxonomy" id="2202149"/>
    <lineage>
        <taxon>Bacteria</taxon>
        <taxon>Pseudomonadati</taxon>
        <taxon>Pseudomonadota</taxon>
        <taxon>Gammaproteobacteria</taxon>
        <taxon>Lysobacterales</taxon>
        <taxon>Lysobacteraceae</taxon>
        <taxon>Thermomonas</taxon>
    </lineage>
</organism>
<dbReference type="PROSITE" id="PS00211">
    <property type="entry name" value="ABC_TRANSPORTER_1"/>
    <property type="match status" value="1"/>
</dbReference>
<evidence type="ECO:0000256" key="1">
    <source>
        <dbReference type="ARBA" id="ARBA00022448"/>
    </source>
</evidence>
<dbReference type="KEGG" id="thes:FHQ07_07345"/>
<dbReference type="AlphaFoldDB" id="A0A5B7ZQT9"/>
<keyword evidence="3 5" id="KW-0067">ATP-binding</keyword>
<dbReference type="InterPro" id="IPR050763">
    <property type="entry name" value="ABC_transporter_ATP-binding"/>
</dbReference>
<dbReference type="GO" id="GO:0016887">
    <property type="term" value="F:ATP hydrolysis activity"/>
    <property type="evidence" value="ECO:0007669"/>
    <property type="project" value="InterPro"/>
</dbReference>
<keyword evidence="2" id="KW-0547">Nucleotide-binding</keyword>
<keyword evidence="1" id="KW-0813">Transport</keyword>
<sequence>MANRDGKHGNGALARLRGAGKSYGALRALDGIDLELRGGELLALLGPNGAGKTTAIGLLLGLVRADAGDVELFGMDPQRIEARRHIGVMLQDAQLPATLQVGELIRLAASYYPAPRSVAESAELAGVVDLLKRPYGKLSGGQQRRVQFALALCGRPRLLFLDEPTVGMDIEARQKLWAAIRHLVAEGNSVVLTTHYLEEAEALADRVCVMARGKVISEGSVEALRARIALKRVWCSTRLSLADVAAWPEVAEARIDGDRLCLSTEHVELLVRRLLAQDASLSQLEVRAAGLAEAFTELTRDDNIALQEAA</sequence>
<reference evidence="5 6" key="1">
    <citation type="submission" date="2019-06" db="EMBL/GenBank/DDBJ databases">
        <title>Thermomonas aquatica sp. nov., isolated from an industrial wastewater treatment plant.</title>
        <authorList>
            <person name="Jeon J.H."/>
            <person name="Park D.-S."/>
        </authorList>
    </citation>
    <scope>NUCLEOTIDE SEQUENCE [LARGE SCALE GENOMIC DNA]</scope>
    <source>
        <strain evidence="5 6">SY21</strain>
    </source>
</reference>
<evidence type="ECO:0000256" key="2">
    <source>
        <dbReference type="ARBA" id="ARBA00022741"/>
    </source>
</evidence>
<gene>
    <name evidence="5" type="ORF">FHQ07_07345</name>
</gene>
<dbReference type="InterPro" id="IPR003593">
    <property type="entry name" value="AAA+_ATPase"/>
</dbReference>
<dbReference type="InterPro" id="IPR003439">
    <property type="entry name" value="ABC_transporter-like_ATP-bd"/>
</dbReference>
<evidence type="ECO:0000313" key="6">
    <source>
        <dbReference type="Proteomes" id="UP000308149"/>
    </source>
</evidence>
<dbReference type="Pfam" id="PF00005">
    <property type="entry name" value="ABC_tran"/>
    <property type="match status" value="1"/>
</dbReference>
<evidence type="ECO:0000313" key="5">
    <source>
        <dbReference type="EMBL" id="QDA57139.1"/>
    </source>
</evidence>
<feature type="domain" description="ABC transporter" evidence="4">
    <location>
        <begin position="14"/>
        <end position="237"/>
    </location>
</feature>
<dbReference type="OrthoDB" id="9775490at2"/>
<dbReference type="EMBL" id="CP040871">
    <property type="protein sequence ID" value="QDA57139.1"/>
    <property type="molecule type" value="Genomic_DNA"/>
</dbReference>
<dbReference type="InterPro" id="IPR017871">
    <property type="entry name" value="ABC_transporter-like_CS"/>
</dbReference>
<evidence type="ECO:0000259" key="4">
    <source>
        <dbReference type="PROSITE" id="PS50893"/>
    </source>
</evidence>
<protein>
    <submittedName>
        <fullName evidence="5">ABC transporter ATP-binding protein</fullName>
    </submittedName>
</protein>
<dbReference type="PROSITE" id="PS50893">
    <property type="entry name" value="ABC_TRANSPORTER_2"/>
    <property type="match status" value="1"/>
</dbReference>
<dbReference type="SMART" id="SM00382">
    <property type="entry name" value="AAA"/>
    <property type="match status" value="1"/>
</dbReference>
<dbReference type="InterPro" id="IPR027417">
    <property type="entry name" value="P-loop_NTPase"/>
</dbReference>
<dbReference type="Proteomes" id="UP000308149">
    <property type="component" value="Chromosome"/>
</dbReference>
<keyword evidence="6" id="KW-1185">Reference proteome</keyword>
<dbReference type="SUPFAM" id="SSF52540">
    <property type="entry name" value="P-loop containing nucleoside triphosphate hydrolases"/>
    <property type="match status" value="1"/>
</dbReference>
<evidence type="ECO:0000256" key="3">
    <source>
        <dbReference type="ARBA" id="ARBA00022840"/>
    </source>
</evidence>
<name>A0A5B7ZQT9_9GAMM</name>
<dbReference type="Gene3D" id="3.40.50.300">
    <property type="entry name" value="P-loop containing nucleotide triphosphate hydrolases"/>
    <property type="match status" value="1"/>
</dbReference>
<dbReference type="PANTHER" id="PTHR42711">
    <property type="entry name" value="ABC TRANSPORTER ATP-BINDING PROTEIN"/>
    <property type="match status" value="1"/>
</dbReference>